<reference evidence="2" key="1">
    <citation type="submission" date="2019-08" db="EMBL/GenBank/DDBJ databases">
        <authorList>
            <person name="Kucharzyk K."/>
            <person name="Murdoch R.W."/>
            <person name="Higgins S."/>
            <person name="Loffler F."/>
        </authorList>
    </citation>
    <scope>NUCLEOTIDE SEQUENCE</scope>
</reference>
<comment type="caution">
    <text evidence="2">The sequence shown here is derived from an EMBL/GenBank/DDBJ whole genome shotgun (WGS) entry which is preliminary data.</text>
</comment>
<evidence type="ECO:0000313" key="2">
    <source>
        <dbReference type="EMBL" id="MPN22598.1"/>
    </source>
</evidence>
<gene>
    <name evidence="2" type="ORF">SDC9_169981</name>
</gene>
<sequence length="56" mass="5810">MGEEFVEAGSDRVDGQDDDAAAHVRGDGGESGDFARKPGENLPGSAESAPDRHRLA</sequence>
<evidence type="ECO:0000256" key="1">
    <source>
        <dbReference type="SAM" id="MobiDB-lite"/>
    </source>
</evidence>
<protein>
    <submittedName>
        <fullName evidence="2">Uncharacterized protein</fullName>
    </submittedName>
</protein>
<name>A0A645G6U2_9ZZZZ</name>
<proteinExistence type="predicted"/>
<dbReference type="EMBL" id="VSSQ01070876">
    <property type="protein sequence ID" value="MPN22598.1"/>
    <property type="molecule type" value="Genomic_DNA"/>
</dbReference>
<feature type="region of interest" description="Disordered" evidence="1">
    <location>
        <begin position="1"/>
        <end position="56"/>
    </location>
</feature>
<feature type="compositionally biased region" description="Basic and acidic residues" evidence="1">
    <location>
        <begin position="9"/>
        <end position="39"/>
    </location>
</feature>
<accession>A0A645G6U2</accession>
<dbReference type="AlphaFoldDB" id="A0A645G6U2"/>
<organism evidence="2">
    <name type="scientific">bioreactor metagenome</name>
    <dbReference type="NCBI Taxonomy" id="1076179"/>
    <lineage>
        <taxon>unclassified sequences</taxon>
        <taxon>metagenomes</taxon>
        <taxon>ecological metagenomes</taxon>
    </lineage>
</organism>